<evidence type="ECO:0000313" key="6">
    <source>
        <dbReference type="Proteomes" id="UP000372890"/>
    </source>
</evidence>
<dbReference type="AlphaFoldDB" id="A0A484X2D5"/>
<evidence type="ECO:0000259" key="4">
    <source>
        <dbReference type="SMART" id="SM00226"/>
    </source>
</evidence>
<proteinExistence type="inferred from homology"/>
<dbReference type="PRINTS" id="PR00719">
    <property type="entry name" value="LMWPTPASE"/>
</dbReference>
<evidence type="ECO:0000256" key="1">
    <source>
        <dbReference type="ARBA" id="ARBA00011063"/>
    </source>
</evidence>
<sequence length="84" mass="9742">MHGKSAAVCVANYDLILTMENRHIERLCEMAPEMRGKVMLFGHWDNECEIPDPYRKSRETFAAVYTLLERSARQWAQALNAEQV</sequence>
<reference evidence="5 6" key="1">
    <citation type="submission" date="2019-03" db="EMBL/GenBank/DDBJ databases">
        <authorList>
            <consortium name="Pathogen Informatics"/>
        </authorList>
    </citation>
    <scope>NUCLEOTIDE SEQUENCE [LARGE SCALE GENOMIC DNA]</scope>
    <source>
        <strain evidence="5 6">NCTC9001</strain>
    </source>
</reference>
<dbReference type="Pfam" id="PF01451">
    <property type="entry name" value="LMWPc"/>
    <property type="match status" value="1"/>
</dbReference>
<dbReference type="Proteomes" id="UP000372890">
    <property type="component" value="Unassembled WGS sequence"/>
</dbReference>
<evidence type="ECO:0000256" key="2">
    <source>
        <dbReference type="ARBA" id="ARBA00022801"/>
    </source>
</evidence>
<dbReference type="SUPFAM" id="SSF52788">
    <property type="entry name" value="Phosphotyrosine protein phosphatases I"/>
    <property type="match status" value="1"/>
</dbReference>
<gene>
    <name evidence="5" type="primary">wzb</name>
    <name evidence="5" type="ORF">NCTC9001_02325</name>
</gene>
<dbReference type="EMBL" id="CAADIS010000004">
    <property type="protein sequence ID" value="VFS17784.1"/>
    <property type="molecule type" value="Genomic_DNA"/>
</dbReference>
<dbReference type="SMART" id="SM00226">
    <property type="entry name" value="LMWPc"/>
    <property type="match status" value="1"/>
</dbReference>
<evidence type="ECO:0000256" key="3">
    <source>
        <dbReference type="PIRSR" id="PIRSR617867-1"/>
    </source>
</evidence>
<dbReference type="GO" id="GO:0004725">
    <property type="term" value="F:protein tyrosine phosphatase activity"/>
    <property type="evidence" value="ECO:0007669"/>
    <property type="project" value="UniProtKB-EC"/>
</dbReference>
<dbReference type="InterPro" id="IPR017867">
    <property type="entry name" value="Tyr_phospatase_low_mol_wt"/>
</dbReference>
<accession>A0A484X2D5</accession>
<feature type="active site" description="Proton donor" evidence="3">
    <location>
        <position position="52"/>
    </location>
</feature>
<protein>
    <submittedName>
        <fullName evidence="5">Protein-tyrosine-phosphatase</fullName>
        <ecNumber evidence="5">3.1.3.48</ecNumber>
    </submittedName>
</protein>
<feature type="domain" description="Phosphotyrosine protein phosphatase I" evidence="4">
    <location>
        <begin position="1"/>
        <end position="78"/>
    </location>
</feature>
<evidence type="ECO:0000313" key="5">
    <source>
        <dbReference type="EMBL" id="VFS17784.1"/>
    </source>
</evidence>
<keyword evidence="2 5" id="KW-0378">Hydrolase</keyword>
<dbReference type="Gene3D" id="3.40.50.2300">
    <property type="match status" value="1"/>
</dbReference>
<dbReference type="InterPro" id="IPR023485">
    <property type="entry name" value="Ptyr_pPase"/>
</dbReference>
<dbReference type="EC" id="3.1.3.48" evidence="5"/>
<comment type="similarity">
    <text evidence="1">Belongs to the low molecular weight phosphotyrosine protein phosphatase family.</text>
</comment>
<organism evidence="5 6">
    <name type="scientific">Escherichia coli</name>
    <dbReference type="NCBI Taxonomy" id="562"/>
    <lineage>
        <taxon>Bacteria</taxon>
        <taxon>Pseudomonadati</taxon>
        <taxon>Pseudomonadota</taxon>
        <taxon>Gammaproteobacteria</taxon>
        <taxon>Enterobacterales</taxon>
        <taxon>Enterobacteriaceae</taxon>
        <taxon>Escherichia</taxon>
    </lineage>
</organism>
<name>A0A484X2D5_ECOLX</name>
<dbReference type="InterPro" id="IPR036196">
    <property type="entry name" value="Ptyr_pPase_sf"/>
</dbReference>